<reference evidence="1" key="1">
    <citation type="submission" date="2018-02" db="EMBL/GenBank/DDBJ databases">
        <title>Rhizophora mucronata_Transcriptome.</title>
        <authorList>
            <person name="Meera S.P."/>
            <person name="Sreeshan A."/>
            <person name="Augustine A."/>
        </authorList>
    </citation>
    <scope>NUCLEOTIDE SEQUENCE</scope>
    <source>
        <tissue evidence="1">Leaf</tissue>
    </source>
</reference>
<sequence length="24" mass="3027">MCCWFYSEKRIEVETTFGNIYCRF</sequence>
<protein>
    <submittedName>
        <fullName evidence="1">Uncharacterized protein</fullName>
    </submittedName>
</protein>
<dbReference type="AlphaFoldDB" id="A0A2P2R323"/>
<evidence type="ECO:0000313" key="1">
    <source>
        <dbReference type="EMBL" id="MBX73577.1"/>
    </source>
</evidence>
<organism evidence="1">
    <name type="scientific">Rhizophora mucronata</name>
    <name type="common">Asiatic mangrove</name>
    <dbReference type="NCBI Taxonomy" id="61149"/>
    <lineage>
        <taxon>Eukaryota</taxon>
        <taxon>Viridiplantae</taxon>
        <taxon>Streptophyta</taxon>
        <taxon>Embryophyta</taxon>
        <taxon>Tracheophyta</taxon>
        <taxon>Spermatophyta</taxon>
        <taxon>Magnoliopsida</taxon>
        <taxon>eudicotyledons</taxon>
        <taxon>Gunneridae</taxon>
        <taxon>Pentapetalae</taxon>
        <taxon>rosids</taxon>
        <taxon>fabids</taxon>
        <taxon>Malpighiales</taxon>
        <taxon>Rhizophoraceae</taxon>
        <taxon>Rhizophora</taxon>
    </lineage>
</organism>
<proteinExistence type="predicted"/>
<accession>A0A2P2R323</accession>
<name>A0A2P2R323_RHIMU</name>
<dbReference type="EMBL" id="GGEC01093093">
    <property type="protein sequence ID" value="MBX73577.1"/>
    <property type="molecule type" value="Transcribed_RNA"/>
</dbReference>